<feature type="binding site" evidence="10">
    <location>
        <begin position="153"/>
        <end position="158"/>
    </location>
    <ligand>
        <name>GTP</name>
        <dbReference type="ChEBI" id="CHEBI:37565"/>
    </ligand>
</feature>
<dbReference type="GO" id="GO:0005743">
    <property type="term" value="C:mitochondrial inner membrane"/>
    <property type="evidence" value="ECO:0007669"/>
    <property type="project" value="UniProtKB-SubCell"/>
</dbReference>
<evidence type="ECO:0000256" key="3">
    <source>
        <dbReference type="ARBA" id="ARBA00022792"/>
    </source>
</evidence>
<proteinExistence type="inferred from homology"/>
<evidence type="ECO:0000256" key="4">
    <source>
        <dbReference type="ARBA" id="ARBA00022946"/>
    </source>
</evidence>
<accession>A0AAJ7FIN3</accession>
<gene>
    <name evidence="13" type="primary">LOC107266997</name>
</gene>
<dbReference type="PANTHER" id="PTHR45782">
    <property type="entry name" value="MITOCHONDRIAL RIBOSOME-ASSOCIATED GTPASE 1"/>
    <property type="match status" value="1"/>
</dbReference>
<evidence type="ECO:0000256" key="1">
    <source>
        <dbReference type="ARBA" id="ARBA00004443"/>
    </source>
</evidence>
<sequence length="331" mass="37538">MTGAVGGNVANKFRQTFRVVQKDALHWFPGHMSRGLKQMQQRLKTVDCIIEVHDARVPISGRCHEFNHTITGLKPHIFVLNKKDLADQNYNDKIIEKLNFEGISNVLFTNFTKDTDPGMKKILPLAKKLIEESNRYNRTFEPEFSIMIIGVPNVGKSSLINRLRNVHLGKSNATHVGAVAGITRSVLTRIKISEKPSVYVLDTPGILTPRVSNVYDGLKLALVGCLQDHLVGEETIADYLLFWLNKHERFEYVKVLGLPEPKDNILEVLSMIAAKLGRAKKIKNFDGKYVMKLDLVSAAEYFIRLFRTGQFGHFCLDIDQLKSNDEEMELM</sequence>
<dbReference type="FunFam" id="1.10.1580.10:FF:000004">
    <property type="entry name" value="Mitochondrial GTPase 1"/>
    <property type="match status" value="1"/>
</dbReference>
<dbReference type="FunFam" id="3.40.50.300:FF:000876">
    <property type="entry name" value="Mitochondrial GTPase 1"/>
    <property type="match status" value="1"/>
</dbReference>
<name>A0AAJ7FIN3_CEPCN</name>
<dbReference type="GeneID" id="107266997"/>
<comment type="similarity">
    <text evidence="9">Belongs to the TRAFAC class YlqF/YawG GTPase family. MTG1 subfamily.</text>
</comment>
<evidence type="ECO:0000256" key="2">
    <source>
        <dbReference type="ARBA" id="ARBA00022741"/>
    </source>
</evidence>
<comment type="function">
    <text evidence="8 9">Plays a role in the regulation of the mitochondrial ribosome assembly and of translational activity. Displays mitochondrial GTPase activity.</text>
</comment>
<evidence type="ECO:0000256" key="6">
    <source>
        <dbReference type="ARBA" id="ARBA00023134"/>
    </source>
</evidence>
<organism evidence="12 13">
    <name type="scientific">Cephus cinctus</name>
    <name type="common">Wheat stem sawfly</name>
    <dbReference type="NCBI Taxonomy" id="211228"/>
    <lineage>
        <taxon>Eukaryota</taxon>
        <taxon>Metazoa</taxon>
        <taxon>Ecdysozoa</taxon>
        <taxon>Arthropoda</taxon>
        <taxon>Hexapoda</taxon>
        <taxon>Insecta</taxon>
        <taxon>Pterygota</taxon>
        <taxon>Neoptera</taxon>
        <taxon>Endopterygota</taxon>
        <taxon>Hymenoptera</taxon>
        <taxon>Cephoidea</taxon>
        <taxon>Cephidae</taxon>
        <taxon>Cephus</taxon>
    </lineage>
</organism>
<dbReference type="Proteomes" id="UP000694920">
    <property type="component" value="Unplaced"/>
</dbReference>
<keyword evidence="4" id="KW-0809">Transit peptide</keyword>
<dbReference type="InterPro" id="IPR027417">
    <property type="entry name" value="P-loop_NTPase"/>
</dbReference>
<dbReference type="GO" id="GO:0032543">
    <property type="term" value="P:mitochondrial translation"/>
    <property type="evidence" value="ECO:0007669"/>
    <property type="project" value="TreeGrafter"/>
</dbReference>
<keyword evidence="5 9" id="KW-0496">Mitochondrion</keyword>
<keyword evidence="2 9" id="KW-0547">Nucleotide-binding</keyword>
<keyword evidence="3" id="KW-0999">Mitochondrion inner membrane</keyword>
<dbReference type="KEGG" id="ccin:107266997"/>
<dbReference type="Pfam" id="PF01926">
    <property type="entry name" value="MMR_HSR1"/>
    <property type="match status" value="1"/>
</dbReference>
<dbReference type="GO" id="GO:0003924">
    <property type="term" value="F:GTPase activity"/>
    <property type="evidence" value="ECO:0007669"/>
    <property type="project" value="TreeGrafter"/>
</dbReference>
<keyword evidence="7" id="KW-0472">Membrane</keyword>
<evidence type="ECO:0000256" key="10">
    <source>
        <dbReference type="PIRSR" id="PIRSR006230-1"/>
    </source>
</evidence>
<comment type="subcellular location">
    <subcellularLocation>
        <location evidence="1">Mitochondrion inner membrane</location>
        <topology evidence="1">Peripheral membrane protein</topology>
        <orientation evidence="1">Matrix side</orientation>
    </subcellularLocation>
</comment>
<keyword evidence="6 9" id="KW-0342">GTP-binding</keyword>
<dbReference type="Gene3D" id="1.10.1580.10">
    <property type="match status" value="1"/>
</dbReference>
<keyword evidence="12" id="KW-1185">Reference proteome</keyword>
<dbReference type="PIRSF" id="PIRSF006230">
    <property type="entry name" value="MG442"/>
    <property type="match status" value="1"/>
</dbReference>
<dbReference type="InterPro" id="IPR016478">
    <property type="entry name" value="GTPase_MTG1"/>
</dbReference>
<dbReference type="SUPFAM" id="SSF52540">
    <property type="entry name" value="P-loop containing nucleoside triphosphate hydrolases"/>
    <property type="match status" value="1"/>
</dbReference>
<dbReference type="AlphaFoldDB" id="A0AAJ7FIN3"/>
<reference evidence="13" key="1">
    <citation type="submission" date="2025-08" db="UniProtKB">
        <authorList>
            <consortium name="RefSeq"/>
        </authorList>
    </citation>
    <scope>IDENTIFICATION</scope>
</reference>
<evidence type="ECO:0000256" key="8">
    <source>
        <dbReference type="ARBA" id="ARBA00045284"/>
    </source>
</evidence>
<dbReference type="InterPro" id="IPR006073">
    <property type="entry name" value="GTP-bd"/>
</dbReference>
<feature type="binding site" evidence="10">
    <location>
        <begin position="81"/>
        <end position="84"/>
    </location>
    <ligand>
        <name>GTP</name>
        <dbReference type="ChEBI" id="CHEBI:37565"/>
    </ligand>
</feature>
<feature type="binding site" evidence="10">
    <location>
        <position position="205"/>
    </location>
    <ligand>
        <name>GTP</name>
        <dbReference type="ChEBI" id="CHEBI:37565"/>
    </ligand>
</feature>
<dbReference type="InterPro" id="IPR023179">
    <property type="entry name" value="GTP-bd_ortho_bundle_sf"/>
</dbReference>
<evidence type="ECO:0000259" key="11">
    <source>
        <dbReference type="Pfam" id="PF01926"/>
    </source>
</evidence>
<dbReference type="Gene3D" id="3.40.50.300">
    <property type="entry name" value="P-loop containing nucleotide triphosphate hydrolases"/>
    <property type="match status" value="1"/>
</dbReference>
<feature type="domain" description="G" evidence="11">
    <location>
        <begin position="146"/>
        <end position="210"/>
    </location>
</feature>
<evidence type="ECO:0000256" key="9">
    <source>
        <dbReference type="PIRNR" id="PIRNR006230"/>
    </source>
</evidence>
<evidence type="ECO:0000313" key="12">
    <source>
        <dbReference type="Proteomes" id="UP000694920"/>
    </source>
</evidence>
<evidence type="ECO:0000256" key="5">
    <source>
        <dbReference type="ARBA" id="ARBA00023128"/>
    </source>
</evidence>
<protein>
    <recommendedName>
        <fullName evidence="9">Mitochondrial GTPase 1</fullName>
    </recommendedName>
</protein>
<dbReference type="CDD" id="cd01856">
    <property type="entry name" value="YlqF"/>
    <property type="match status" value="1"/>
</dbReference>
<dbReference type="RefSeq" id="XP_015593637.1">
    <property type="nucleotide sequence ID" value="XM_015738151.2"/>
</dbReference>
<evidence type="ECO:0000256" key="7">
    <source>
        <dbReference type="ARBA" id="ARBA00023136"/>
    </source>
</evidence>
<dbReference type="GO" id="GO:0005525">
    <property type="term" value="F:GTP binding"/>
    <property type="evidence" value="ECO:0007669"/>
    <property type="project" value="UniProtKB-KW"/>
</dbReference>
<evidence type="ECO:0000313" key="13">
    <source>
        <dbReference type="RefSeq" id="XP_015593637.1"/>
    </source>
</evidence>
<dbReference type="PANTHER" id="PTHR45782:SF4">
    <property type="entry name" value="MITOCHONDRIAL RIBOSOME-ASSOCIATED GTPASE 1"/>
    <property type="match status" value="1"/>
</dbReference>